<accession>A0A1I8N493</accession>
<dbReference type="VEuPathDB" id="VectorBase:MDOMA2_015362"/>
<reference evidence="2" key="1">
    <citation type="submission" date="2020-05" db="UniProtKB">
        <authorList>
            <consortium name="EnsemblMetazoa"/>
        </authorList>
    </citation>
    <scope>IDENTIFICATION</scope>
    <source>
        <strain evidence="2">Aabys</strain>
    </source>
</reference>
<dbReference type="InterPro" id="IPR000210">
    <property type="entry name" value="BTB/POZ_dom"/>
</dbReference>
<organism evidence="2">
    <name type="scientific">Musca domestica</name>
    <name type="common">House fly</name>
    <dbReference type="NCBI Taxonomy" id="7370"/>
    <lineage>
        <taxon>Eukaryota</taxon>
        <taxon>Metazoa</taxon>
        <taxon>Ecdysozoa</taxon>
        <taxon>Arthropoda</taxon>
        <taxon>Hexapoda</taxon>
        <taxon>Insecta</taxon>
        <taxon>Pterygota</taxon>
        <taxon>Neoptera</taxon>
        <taxon>Endopterygota</taxon>
        <taxon>Diptera</taxon>
        <taxon>Brachycera</taxon>
        <taxon>Muscomorpha</taxon>
        <taxon>Muscoidea</taxon>
        <taxon>Muscidae</taxon>
        <taxon>Musca</taxon>
    </lineage>
</organism>
<dbReference type="OrthoDB" id="624345at2759"/>
<feature type="domain" description="BTB" evidence="1">
    <location>
        <begin position="47"/>
        <end position="113"/>
    </location>
</feature>
<dbReference type="PANTHER" id="PTHR24413">
    <property type="entry name" value="SPECKLE-TYPE POZ PROTEIN"/>
    <property type="match status" value="1"/>
</dbReference>
<dbReference type="eggNOG" id="ENOG502TB5I">
    <property type="taxonomic scope" value="Eukaryota"/>
</dbReference>
<dbReference type="AlphaFoldDB" id="A0A1I8N493"/>
<gene>
    <name evidence="2" type="primary">101899760</name>
</gene>
<dbReference type="SMART" id="SM00225">
    <property type="entry name" value="BTB"/>
    <property type="match status" value="1"/>
</dbReference>
<dbReference type="Pfam" id="PF00651">
    <property type="entry name" value="BTB"/>
    <property type="match status" value="1"/>
</dbReference>
<evidence type="ECO:0000313" key="2">
    <source>
        <dbReference type="EnsemblMetazoa" id="MDOA011386-PA"/>
    </source>
</evidence>
<dbReference type="EnsemblMetazoa" id="MDOA011386-RA">
    <property type="protein sequence ID" value="MDOA011386-PA"/>
    <property type="gene ID" value="MDOA011386"/>
</dbReference>
<dbReference type="RefSeq" id="XP_005188646.2">
    <property type="nucleotide sequence ID" value="XM_005188589.4"/>
</dbReference>
<dbReference type="KEGG" id="mde:101899760"/>
<evidence type="ECO:0000259" key="1">
    <source>
        <dbReference type="PROSITE" id="PS50097"/>
    </source>
</evidence>
<dbReference type="SUPFAM" id="SSF54695">
    <property type="entry name" value="POZ domain"/>
    <property type="match status" value="1"/>
</dbReference>
<name>A0A1I8N493_MUSDO</name>
<dbReference type="Gene3D" id="3.30.710.10">
    <property type="entry name" value="Potassium Channel Kv1.1, Chain A"/>
    <property type="match status" value="1"/>
</dbReference>
<proteinExistence type="predicted"/>
<dbReference type="InterPro" id="IPR011333">
    <property type="entry name" value="SKP1/BTB/POZ_sf"/>
</dbReference>
<dbReference type="CDD" id="cd18186">
    <property type="entry name" value="BTB_POZ_ZBTB_KLHL-like"/>
    <property type="match status" value="1"/>
</dbReference>
<sequence>MIMASPAAAVGLYTKANFLIENLNKSRDLLPPLALRYEQLLASEKYYDCVFHIGGHEIRCHKLILATSSPVFEAMFYGPICEKQNIIDILDMSNDIFKLMIIYIYKGSVDFRKLTLEETIEFYYGAEKYLLSDLKRECLEAIQLKLRFSNILAALELSICLDLSGLLSICFNFFVQCCLKEPQFVAYLKNHYYHVSKDCIKTIIAMCKEQIPAHNLLWFIYEWCQQECREMGLKPAECSAIIEDLNIKTGLVSEPNGPAVVKPQYCQTLERCYYKACRPFTIDHGNCQWLTYIKTNRFISLQGLTLHSRLTPHLSRLPVPSSDYLENMDIEITVPQHDESPVWSHSISKQLTKYNCDVNVKWSKGIVLEPDVEYQIKLIWHPSHCQAAEYPCSLYSSKVEGIQFRDLDTHSGSLIKGIHFINLV</sequence>
<dbReference type="VEuPathDB" id="VectorBase:MDOA011386"/>
<dbReference type="STRING" id="7370.A0A1I8N493"/>
<protein>
    <recommendedName>
        <fullName evidence="1">BTB domain-containing protein</fullName>
    </recommendedName>
</protein>
<dbReference type="PROSITE" id="PS50097">
    <property type="entry name" value="BTB"/>
    <property type="match status" value="1"/>
</dbReference>